<protein>
    <submittedName>
        <fullName evidence="1">Uncharacterized protein</fullName>
    </submittedName>
</protein>
<dbReference type="AlphaFoldDB" id="A0A0G4GIJ8"/>
<reference evidence="1" key="1">
    <citation type="submission" date="2014-11" db="EMBL/GenBank/DDBJ databases">
        <authorList>
            <person name="Otto D Thomas"/>
            <person name="Naeem Raeece"/>
        </authorList>
    </citation>
    <scope>NUCLEOTIDE SEQUENCE</scope>
</reference>
<accession>A0A0G4GIJ8</accession>
<organism evidence="1">
    <name type="scientific">Chromera velia CCMP2878</name>
    <dbReference type="NCBI Taxonomy" id="1169474"/>
    <lineage>
        <taxon>Eukaryota</taxon>
        <taxon>Sar</taxon>
        <taxon>Alveolata</taxon>
        <taxon>Colpodellida</taxon>
        <taxon>Chromeraceae</taxon>
        <taxon>Chromera</taxon>
    </lineage>
</organism>
<proteinExistence type="predicted"/>
<name>A0A0G4GIJ8_9ALVE</name>
<dbReference type="VEuPathDB" id="CryptoDB:Cvel_4736"/>
<dbReference type="EMBL" id="CDMZ01001237">
    <property type="protein sequence ID" value="CEM29441.1"/>
    <property type="molecule type" value="Genomic_DNA"/>
</dbReference>
<sequence length="89" mass="9854">MSVFIPSSNFMSEIPLIKVKLEEAVEKCDPIKSSEEGTGEFVGEFALRIGKILCRKRRDLPEAHRMFLKAATAPLQPSAKFTAMKRAGA</sequence>
<gene>
    <name evidence="1" type="ORF">Cvel_4736</name>
</gene>
<evidence type="ECO:0000313" key="1">
    <source>
        <dbReference type="EMBL" id="CEM29441.1"/>
    </source>
</evidence>